<dbReference type="AlphaFoldDB" id="A0A1N7CVX7"/>
<sequence length="209" mass="23874">MSSEASSGSDRKWTPLEDIPSEWYDVLRNPRRLRLLEELRMHRTRVSLASLTTAIVERESPDVSNGEARYNVRLSLLHNHLPRLAEYGIVEWDTESGVELVDDSPLYPADLSRLLEYCRQENGEELLEAIVHPIRLEIVSLLTEHEQPATLEYIASTLAAHDVGSTDPLQVKRTLHHVHLPTLEAVGLLEFDHDTGVVKRRDRHLPTVR</sequence>
<gene>
    <name evidence="2" type="ORF">BB347_10875</name>
    <name evidence="3" type="ORF">SAMN05421809_1909</name>
</gene>
<evidence type="ECO:0000313" key="5">
    <source>
        <dbReference type="Proteomes" id="UP000187321"/>
    </source>
</evidence>
<dbReference type="RefSeq" id="WP_076581370.1">
    <property type="nucleotide sequence ID" value="NZ_CP019327.1"/>
</dbReference>
<reference evidence="2 5" key="1">
    <citation type="submission" date="2017-01" db="EMBL/GenBank/DDBJ databases">
        <title>Complete genome sequence of Haloterrigena daqingensis type strain (JX313T).</title>
        <authorList>
            <person name="Shuang W."/>
        </authorList>
    </citation>
    <scope>NUCLEOTIDE SEQUENCE [LARGE SCALE GENOMIC DNA]</scope>
    <source>
        <strain evidence="2 5">JX313</strain>
    </source>
</reference>
<keyword evidence="4" id="KW-1185">Reference proteome</keyword>
<dbReference type="Gene3D" id="1.10.10.10">
    <property type="entry name" value="Winged helix-like DNA-binding domain superfamily/Winged helix DNA-binding domain"/>
    <property type="match status" value="1"/>
</dbReference>
<evidence type="ECO:0000313" key="4">
    <source>
        <dbReference type="Proteomes" id="UP000185687"/>
    </source>
</evidence>
<evidence type="ECO:0000259" key="1">
    <source>
        <dbReference type="Pfam" id="PF24035"/>
    </source>
</evidence>
<dbReference type="InterPro" id="IPR055768">
    <property type="entry name" value="DUF7344"/>
</dbReference>
<organism evidence="3 4">
    <name type="scientific">Natronorubrum daqingense</name>
    <dbReference type="NCBI Taxonomy" id="588898"/>
    <lineage>
        <taxon>Archaea</taxon>
        <taxon>Methanobacteriati</taxon>
        <taxon>Methanobacteriota</taxon>
        <taxon>Stenosarchaea group</taxon>
        <taxon>Halobacteria</taxon>
        <taxon>Halobacteriales</taxon>
        <taxon>Natrialbaceae</taxon>
        <taxon>Natronorubrum</taxon>
    </lineage>
</organism>
<name>A0A1N7CVX7_9EURY</name>
<reference evidence="3 4" key="2">
    <citation type="submission" date="2017-01" db="EMBL/GenBank/DDBJ databases">
        <authorList>
            <person name="Mah S.A."/>
            <person name="Swanson W.J."/>
            <person name="Moy G.W."/>
            <person name="Vacquier V.D."/>
        </authorList>
    </citation>
    <scope>NUCLEOTIDE SEQUENCE [LARGE SCALE GENOMIC DNA]</scope>
    <source>
        <strain evidence="3 4">CGMCC 1.8909</strain>
    </source>
</reference>
<dbReference type="KEGG" id="hda:BB347_10875"/>
<proteinExistence type="predicted"/>
<evidence type="ECO:0000313" key="2">
    <source>
        <dbReference type="EMBL" id="APX97085.1"/>
    </source>
</evidence>
<dbReference type="EMBL" id="CP019327">
    <property type="protein sequence ID" value="APX97085.1"/>
    <property type="molecule type" value="Genomic_DNA"/>
</dbReference>
<dbReference type="Pfam" id="PF24035">
    <property type="entry name" value="DUF7344"/>
    <property type="match status" value="2"/>
</dbReference>
<dbReference type="EMBL" id="FTNP01000002">
    <property type="protein sequence ID" value="SIR67733.1"/>
    <property type="molecule type" value="Genomic_DNA"/>
</dbReference>
<dbReference type="OrthoDB" id="192898at2157"/>
<feature type="domain" description="DUF7344" evidence="1">
    <location>
        <begin position="24"/>
        <end position="98"/>
    </location>
</feature>
<dbReference type="InterPro" id="IPR036388">
    <property type="entry name" value="WH-like_DNA-bd_sf"/>
</dbReference>
<dbReference type="Proteomes" id="UP000187321">
    <property type="component" value="Chromosome"/>
</dbReference>
<protein>
    <submittedName>
        <fullName evidence="2">Transcriptional regulator</fullName>
    </submittedName>
</protein>
<dbReference type="GeneID" id="30956452"/>
<feature type="domain" description="DUF7344" evidence="1">
    <location>
        <begin position="135"/>
        <end position="198"/>
    </location>
</feature>
<dbReference type="Proteomes" id="UP000185687">
    <property type="component" value="Unassembled WGS sequence"/>
</dbReference>
<accession>A0A1N7CVX7</accession>
<evidence type="ECO:0000313" key="3">
    <source>
        <dbReference type="EMBL" id="SIR67733.1"/>
    </source>
</evidence>